<dbReference type="Pfam" id="PF07963">
    <property type="entry name" value="N_methyl"/>
    <property type="match status" value="1"/>
</dbReference>
<dbReference type="EMBL" id="QGTT01000001">
    <property type="protein sequence ID" value="PWW16201.1"/>
    <property type="molecule type" value="Genomic_DNA"/>
</dbReference>
<dbReference type="OrthoDB" id="5296662at2"/>
<dbReference type="NCBIfam" id="TIGR02532">
    <property type="entry name" value="IV_pilin_GFxxxE"/>
    <property type="match status" value="1"/>
</dbReference>
<reference evidence="1 2" key="1">
    <citation type="submission" date="2018-05" db="EMBL/GenBank/DDBJ databases">
        <title>Freshwater and sediment microbial communities from various areas in North America, analyzing microbe dynamics in response to fracking.</title>
        <authorList>
            <person name="Lamendella R."/>
        </authorList>
    </citation>
    <scope>NUCLEOTIDE SEQUENCE [LARGE SCALE GENOMIC DNA]</scope>
    <source>
        <strain evidence="1 2">125B1</strain>
    </source>
</reference>
<dbReference type="RefSeq" id="WP_110074939.1">
    <property type="nucleotide sequence ID" value="NZ_QGTT01000001.1"/>
</dbReference>
<evidence type="ECO:0000313" key="2">
    <source>
        <dbReference type="Proteomes" id="UP000246964"/>
    </source>
</evidence>
<protein>
    <submittedName>
        <fullName evidence="1">Prepilin peptidase dependent protein B</fullName>
    </submittedName>
</protein>
<dbReference type="PROSITE" id="PS00409">
    <property type="entry name" value="PROKAR_NTER_METHYL"/>
    <property type="match status" value="1"/>
</dbReference>
<organism evidence="1 2">
    <name type="scientific">Pseudidiomarina maritima</name>
    <dbReference type="NCBI Taxonomy" id="519453"/>
    <lineage>
        <taxon>Bacteria</taxon>
        <taxon>Pseudomonadati</taxon>
        <taxon>Pseudomonadota</taxon>
        <taxon>Gammaproteobacteria</taxon>
        <taxon>Alteromonadales</taxon>
        <taxon>Idiomarinaceae</taxon>
        <taxon>Pseudidiomarina</taxon>
    </lineage>
</organism>
<evidence type="ECO:0000313" key="1">
    <source>
        <dbReference type="EMBL" id="PWW16201.1"/>
    </source>
</evidence>
<dbReference type="AlphaFoldDB" id="A0A317QCU8"/>
<keyword evidence="2" id="KW-1185">Reference proteome</keyword>
<name>A0A317QCU8_9GAMM</name>
<gene>
    <name evidence="1" type="ORF">DET45_101309</name>
</gene>
<comment type="caution">
    <text evidence="1">The sequence shown here is derived from an EMBL/GenBank/DDBJ whole genome shotgun (WGS) entry which is preliminary data.</text>
</comment>
<dbReference type="InterPro" id="IPR012902">
    <property type="entry name" value="N_methyl_site"/>
</dbReference>
<proteinExistence type="predicted"/>
<sequence length="203" mass="22303">MLKQRGLSLIELMITISLGLVLMAGLASVFSATLGTNSNSLRLSQLHEETTAVMDLLVGDVRRAGYRSDAHLLVTDAENAITAFNESVLVSAHPDEAAASCLLFDYDADADGVHDGNVERFGYRLRNDQIQRRQGGAGCDENGWEGLTSPDLVRVEQLQFVLTERMLDEVTEQVVFIEARLSVPSDAALDREFMTEVVLRNAF</sequence>
<accession>A0A317QCU8</accession>
<dbReference type="Proteomes" id="UP000246964">
    <property type="component" value="Unassembled WGS sequence"/>
</dbReference>